<proteinExistence type="predicted"/>
<protein>
    <submittedName>
        <fullName evidence="1">Uncharacterized protein</fullName>
    </submittedName>
</protein>
<reference evidence="1 2" key="1">
    <citation type="submission" date="2023-12" db="EMBL/GenBank/DDBJ databases">
        <title>A high-quality genome assembly for Dillenia turbinata (Dilleniales).</title>
        <authorList>
            <person name="Chanderbali A."/>
        </authorList>
    </citation>
    <scope>NUCLEOTIDE SEQUENCE [LARGE SCALE GENOMIC DNA]</scope>
    <source>
        <strain evidence="1">LSX21</strain>
        <tissue evidence="1">Leaf</tissue>
    </source>
</reference>
<dbReference type="PANTHER" id="PTHR10682">
    <property type="entry name" value="POLY A POLYMERASE"/>
    <property type="match status" value="1"/>
</dbReference>
<dbReference type="GO" id="GO:1990817">
    <property type="term" value="F:poly(A) RNA polymerase activity"/>
    <property type="evidence" value="ECO:0007669"/>
    <property type="project" value="TreeGrafter"/>
</dbReference>
<dbReference type="PANTHER" id="PTHR10682:SF10">
    <property type="entry name" value="POLYNUCLEOTIDE ADENYLYLTRANSFERASE"/>
    <property type="match status" value="1"/>
</dbReference>
<dbReference type="Gene3D" id="1.10.1410.10">
    <property type="match status" value="1"/>
</dbReference>
<dbReference type="EMBL" id="JBAMMX010000019">
    <property type="protein sequence ID" value="KAK6921682.1"/>
    <property type="molecule type" value="Genomic_DNA"/>
</dbReference>
<dbReference type="AlphaFoldDB" id="A0AAN8V2U1"/>
<organism evidence="1 2">
    <name type="scientific">Dillenia turbinata</name>
    <dbReference type="NCBI Taxonomy" id="194707"/>
    <lineage>
        <taxon>Eukaryota</taxon>
        <taxon>Viridiplantae</taxon>
        <taxon>Streptophyta</taxon>
        <taxon>Embryophyta</taxon>
        <taxon>Tracheophyta</taxon>
        <taxon>Spermatophyta</taxon>
        <taxon>Magnoliopsida</taxon>
        <taxon>eudicotyledons</taxon>
        <taxon>Gunneridae</taxon>
        <taxon>Pentapetalae</taxon>
        <taxon>Dilleniales</taxon>
        <taxon>Dilleniaceae</taxon>
        <taxon>Dillenia</taxon>
    </lineage>
</organism>
<gene>
    <name evidence="1" type="ORF">RJ641_012189</name>
</gene>
<comment type="caution">
    <text evidence="1">The sequence shown here is derived from an EMBL/GenBank/DDBJ whole genome shotgun (WGS) entry which is preliminary data.</text>
</comment>
<keyword evidence="2" id="KW-1185">Reference proteome</keyword>
<sequence>MNSSYNVSSSALHFMNEEFWTGDEICEAVGGHGEKHIGWPQLFEPFLFFEAYKNNLQIDISAKNNDDLVNWKACGTNPMPLNVYFTVPGPAEEAACQ</sequence>
<evidence type="ECO:0000313" key="1">
    <source>
        <dbReference type="EMBL" id="KAK6921682.1"/>
    </source>
</evidence>
<dbReference type="GO" id="GO:0005634">
    <property type="term" value="C:nucleus"/>
    <property type="evidence" value="ECO:0007669"/>
    <property type="project" value="TreeGrafter"/>
</dbReference>
<evidence type="ECO:0000313" key="2">
    <source>
        <dbReference type="Proteomes" id="UP001370490"/>
    </source>
</evidence>
<dbReference type="Proteomes" id="UP001370490">
    <property type="component" value="Unassembled WGS sequence"/>
</dbReference>
<feature type="non-terminal residue" evidence="1">
    <location>
        <position position="97"/>
    </location>
</feature>
<name>A0AAN8V2U1_9MAGN</name>
<accession>A0AAN8V2U1</accession>